<organism evidence="7 8">
    <name type="scientific">Durusdinium trenchii</name>
    <dbReference type="NCBI Taxonomy" id="1381693"/>
    <lineage>
        <taxon>Eukaryota</taxon>
        <taxon>Sar</taxon>
        <taxon>Alveolata</taxon>
        <taxon>Dinophyceae</taxon>
        <taxon>Suessiales</taxon>
        <taxon>Symbiodiniaceae</taxon>
        <taxon>Durusdinium</taxon>
    </lineage>
</organism>
<feature type="transmembrane region" description="Helical" evidence="5">
    <location>
        <begin position="55"/>
        <end position="80"/>
    </location>
</feature>
<gene>
    <name evidence="7" type="ORF">CCMP2556_LOCUS14337</name>
</gene>
<evidence type="ECO:0000256" key="4">
    <source>
        <dbReference type="ARBA" id="ARBA00023136"/>
    </source>
</evidence>
<feature type="domain" description="Amino acid transporter transmembrane" evidence="6">
    <location>
        <begin position="30"/>
        <end position="392"/>
    </location>
</feature>
<protein>
    <recommendedName>
        <fullName evidence="6">Amino acid transporter transmembrane domain-containing protein</fullName>
    </recommendedName>
</protein>
<evidence type="ECO:0000313" key="8">
    <source>
        <dbReference type="Proteomes" id="UP001642484"/>
    </source>
</evidence>
<feature type="transmembrane region" description="Helical" evidence="5">
    <location>
        <begin position="166"/>
        <end position="186"/>
    </location>
</feature>
<feature type="transmembrane region" description="Helical" evidence="5">
    <location>
        <begin position="348"/>
        <end position="368"/>
    </location>
</feature>
<comment type="caution">
    <text evidence="7">The sequence shown here is derived from an EMBL/GenBank/DDBJ whole genome shotgun (WGS) entry which is preliminary data.</text>
</comment>
<evidence type="ECO:0000256" key="3">
    <source>
        <dbReference type="ARBA" id="ARBA00022989"/>
    </source>
</evidence>
<feature type="transmembrane region" description="Helical" evidence="5">
    <location>
        <begin position="28"/>
        <end position="49"/>
    </location>
</feature>
<name>A0ABP0K394_9DINO</name>
<feature type="transmembrane region" description="Helical" evidence="5">
    <location>
        <begin position="285"/>
        <end position="307"/>
    </location>
</feature>
<dbReference type="InterPro" id="IPR013057">
    <property type="entry name" value="AA_transpt_TM"/>
</dbReference>
<evidence type="ECO:0000256" key="2">
    <source>
        <dbReference type="ARBA" id="ARBA00022692"/>
    </source>
</evidence>
<proteinExistence type="predicted"/>
<accession>A0ABP0K394</accession>
<dbReference type="PANTHER" id="PTHR22950">
    <property type="entry name" value="AMINO ACID TRANSPORTER"/>
    <property type="match status" value="1"/>
</dbReference>
<keyword evidence="2 5" id="KW-0812">Transmembrane</keyword>
<feature type="transmembrane region" description="Helical" evidence="5">
    <location>
        <begin position="101"/>
        <end position="124"/>
    </location>
</feature>
<evidence type="ECO:0000256" key="5">
    <source>
        <dbReference type="SAM" id="Phobius"/>
    </source>
</evidence>
<sequence length="414" mass="44050">MGGAFTDPLVAQTAKPGLSPRTALSENLALCLNLITATLGCGILSLPWATAGASLISAILLTLVILAVNGATNMVLVYAAEKHHTFDLGALLGCLPAQGKVAKAFCEMTIWLTVFMCLVGYLIVVADSSELLLPELPRAFRVFMSAGVILPLCFLDQKHLAFSSTLSIAANIYVCVLLATLCFSGWRKPSEDEAEQDFCLLGYGEGTVTMVSALMQAAVVQMCILPMYEEMVGRSPERFAVCLTFSFSFVALLFATFSAVAYFVLGPTVSSNVLLDLPAGIFDNLARVAMAIAVIGVYPILLSSMVAPIKHRNDEGSSRLAALGIVACSGAVASLTSNLGQVNVVSGAFQVFVFVALCPGLVGLFLLTGSMRWNLCMVLLMIVGFMVSCAGIMYTDNFVDNLQARCMWVLPRMP</sequence>
<keyword evidence="8" id="KW-1185">Reference proteome</keyword>
<dbReference type="Proteomes" id="UP001642484">
    <property type="component" value="Unassembled WGS sequence"/>
</dbReference>
<feature type="transmembrane region" description="Helical" evidence="5">
    <location>
        <begin position="319"/>
        <end position="336"/>
    </location>
</feature>
<reference evidence="7 8" key="1">
    <citation type="submission" date="2024-02" db="EMBL/GenBank/DDBJ databases">
        <authorList>
            <person name="Chen Y."/>
            <person name="Shah S."/>
            <person name="Dougan E. K."/>
            <person name="Thang M."/>
            <person name="Chan C."/>
        </authorList>
    </citation>
    <scope>NUCLEOTIDE SEQUENCE [LARGE SCALE GENOMIC DNA]</scope>
</reference>
<evidence type="ECO:0000259" key="6">
    <source>
        <dbReference type="Pfam" id="PF01490"/>
    </source>
</evidence>
<keyword evidence="3 5" id="KW-1133">Transmembrane helix</keyword>
<feature type="transmembrane region" description="Helical" evidence="5">
    <location>
        <begin position="240"/>
        <end position="265"/>
    </location>
</feature>
<evidence type="ECO:0000256" key="1">
    <source>
        <dbReference type="ARBA" id="ARBA00004141"/>
    </source>
</evidence>
<evidence type="ECO:0000313" key="7">
    <source>
        <dbReference type="EMBL" id="CAK9021128.1"/>
    </source>
</evidence>
<feature type="transmembrane region" description="Helical" evidence="5">
    <location>
        <begin position="375"/>
        <end position="394"/>
    </location>
</feature>
<dbReference type="EMBL" id="CAXAMN010007324">
    <property type="protein sequence ID" value="CAK9021128.1"/>
    <property type="molecule type" value="Genomic_DNA"/>
</dbReference>
<dbReference type="Pfam" id="PF01490">
    <property type="entry name" value="Aa_trans"/>
    <property type="match status" value="1"/>
</dbReference>
<keyword evidence="4 5" id="KW-0472">Membrane</keyword>
<comment type="subcellular location">
    <subcellularLocation>
        <location evidence="1">Membrane</location>
        <topology evidence="1">Multi-pass membrane protein</topology>
    </subcellularLocation>
</comment>